<evidence type="ECO:0000256" key="1">
    <source>
        <dbReference type="SAM" id="MobiDB-lite"/>
    </source>
</evidence>
<dbReference type="AlphaFoldDB" id="A0A495XUW3"/>
<keyword evidence="2" id="KW-0472">Membrane</keyword>
<feature type="region of interest" description="Disordered" evidence="1">
    <location>
        <begin position="110"/>
        <end position="137"/>
    </location>
</feature>
<evidence type="ECO:0000256" key="2">
    <source>
        <dbReference type="SAM" id="Phobius"/>
    </source>
</evidence>
<feature type="transmembrane region" description="Helical" evidence="2">
    <location>
        <begin position="69"/>
        <end position="89"/>
    </location>
</feature>
<evidence type="ECO:0008006" key="5">
    <source>
        <dbReference type="Google" id="ProtNLM"/>
    </source>
</evidence>
<organism evidence="3 4">
    <name type="scientific">Terracoccus luteus</name>
    <dbReference type="NCBI Taxonomy" id="53356"/>
    <lineage>
        <taxon>Bacteria</taxon>
        <taxon>Bacillati</taxon>
        <taxon>Actinomycetota</taxon>
        <taxon>Actinomycetes</taxon>
        <taxon>Micrococcales</taxon>
        <taxon>Intrasporangiaceae</taxon>
        <taxon>Terracoccus</taxon>
    </lineage>
</organism>
<protein>
    <recommendedName>
        <fullName evidence="5">DUF2304 domain-containing protein</fullName>
    </recommendedName>
</protein>
<dbReference type="Pfam" id="PF10066">
    <property type="entry name" value="DUF2304"/>
    <property type="match status" value="1"/>
</dbReference>
<gene>
    <name evidence="3" type="ORF">DFJ68_0729</name>
</gene>
<feature type="transmembrane region" description="Helical" evidence="2">
    <location>
        <begin position="6"/>
        <end position="23"/>
    </location>
</feature>
<feature type="transmembrane region" description="Helical" evidence="2">
    <location>
        <begin position="30"/>
        <end position="49"/>
    </location>
</feature>
<dbReference type="OrthoDB" id="8904808at2"/>
<sequence length="137" mass="14947">MRQLGIQLILIVGVLAVAWRLLISYGQKAIALRRLGLLALAAFAVWSILDPQIWNEIAGFVGIGRGADLILYGLVVAFFGFVATTFRRFRDLNNRYTRLARRIALDEVPRPGQVAPPLPPAPPTPPTTSTVKAADAD</sequence>
<reference evidence="3 4" key="1">
    <citation type="submission" date="2018-10" db="EMBL/GenBank/DDBJ databases">
        <title>Sequencing the genomes of 1000 actinobacteria strains.</title>
        <authorList>
            <person name="Klenk H.-P."/>
        </authorList>
    </citation>
    <scope>NUCLEOTIDE SEQUENCE [LARGE SCALE GENOMIC DNA]</scope>
    <source>
        <strain evidence="3 4">DSM 44267</strain>
    </source>
</reference>
<dbReference type="RefSeq" id="WP_121031104.1">
    <property type="nucleotide sequence ID" value="NZ_RBXT01000001.1"/>
</dbReference>
<dbReference type="EMBL" id="RBXT01000001">
    <property type="protein sequence ID" value="RKT77309.1"/>
    <property type="molecule type" value="Genomic_DNA"/>
</dbReference>
<dbReference type="Proteomes" id="UP000278440">
    <property type="component" value="Unassembled WGS sequence"/>
</dbReference>
<evidence type="ECO:0000313" key="4">
    <source>
        <dbReference type="Proteomes" id="UP000278440"/>
    </source>
</evidence>
<accession>A0A495XUW3</accession>
<evidence type="ECO:0000313" key="3">
    <source>
        <dbReference type="EMBL" id="RKT77309.1"/>
    </source>
</evidence>
<feature type="compositionally biased region" description="Pro residues" evidence="1">
    <location>
        <begin position="114"/>
        <end position="126"/>
    </location>
</feature>
<feature type="compositionally biased region" description="Low complexity" evidence="1">
    <location>
        <begin position="127"/>
        <end position="137"/>
    </location>
</feature>
<dbReference type="InterPro" id="IPR019277">
    <property type="entry name" value="DUF2304"/>
</dbReference>
<keyword evidence="2" id="KW-0812">Transmembrane</keyword>
<keyword evidence="2" id="KW-1133">Transmembrane helix</keyword>
<name>A0A495XUW3_9MICO</name>
<proteinExistence type="predicted"/>
<comment type="caution">
    <text evidence="3">The sequence shown here is derived from an EMBL/GenBank/DDBJ whole genome shotgun (WGS) entry which is preliminary data.</text>
</comment>
<keyword evidence="4" id="KW-1185">Reference proteome</keyword>